<dbReference type="EMBL" id="CP046045">
    <property type="protein sequence ID" value="QGM27286.1"/>
    <property type="molecule type" value="Genomic_DNA"/>
</dbReference>
<dbReference type="Proteomes" id="UP000405075">
    <property type="component" value="Chromosome"/>
</dbReference>
<dbReference type="AlphaFoldDB" id="A0AAP9KIQ6"/>
<evidence type="ECO:0000313" key="1">
    <source>
        <dbReference type="EMBL" id="QGM27286.1"/>
    </source>
</evidence>
<evidence type="ECO:0000313" key="2">
    <source>
        <dbReference type="Proteomes" id="UP000405075"/>
    </source>
</evidence>
<dbReference type="InterPro" id="IPR022541">
    <property type="entry name" value="YhfG"/>
</dbReference>
<reference evidence="2" key="1">
    <citation type="submission" date="2019-11" db="EMBL/GenBank/DDBJ databases">
        <title>Escherichia coli 1916D6.</title>
        <authorList>
            <person name="Yao H."/>
            <person name="Du X."/>
            <person name="Yu R."/>
            <person name="Li A."/>
        </authorList>
    </citation>
    <scope>NUCLEOTIDE SEQUENCE [LARGE SCALE GENOMIC DNA]</scope>
    <source>
        <strain evidence="2">19110F47</strain>
    </source>
</reference>
<gene>
    <name evidence="1" type="ORF">GJD93_06160</name>
</gene>
<name>A0AAP9KIQ6_9GAMM</name>
<organism evidence="1 2">
    <name type="scientific">Acinetobacter towneri</name>
    <dbReference type="NCBI Taxonomy" id="202956"/>
    <lineage>
        <taxon>Bacteria</taxon>
        <taxon>Pseudomonadati</taxon>
        <taxon>Pseudomonadota</taxon>
        <taxon>Gammaproteobacteria</taxon>
        <taxon>Moraxellales</taxon>
        <taxon>Moraxellaceae</taxon>
        <taxon>Acinetobacter</taxon>
    </lineage>
</organism>
<sequence>MLKTSEQKKIYIQKTRLKNYQASLKLEGIIASTGNATQLSKAQILQKYKQYAQPES</sequence>
<dbReference type="RefSeq" id="WP_154320570.1">
    <property type="nucleotide sequence ID" value="NZ_CP046045.1"/>
</dbReference>
<proteinExistence type="predicted"/>
<dbReference type="Pfam" id="PF10832">
    <property type="entry name" value="YhfG"/>
    <property type="match status" value="1"/>
</dbReference>
<protein>
    <submittedName>
        <fullName evidence="1">DUF2559 family protein</fullName>
    </submittedName>
</protein>
<accession>A0AAP9KIQ6</accession>